<dbReference type="Proteomes" id="UP001338309">
    <property type="component" value="Unassembled WGS sequence"/>
</dbReference>
<keyword evidence="2" id="KW-1185">Reference proteome</keyword>
<proteinExistence type="predicted"/>
<protein>
    <submittedName>
        <fullName evidence="1">RteC domain-containing protein</fullName>
    </submittedName>
</protein>
<comment type="caution">
    <text evidence="1">The sequence shown here is derived from an EMBL/GenBank/DDBJ whole genome shotgun (WGS) entry which is preliminary data.</text>
</comment>
<organism evidence="1 2">
    <name type="scientific">Algoriphagus confluentis</name>
    <dbReference type="NCBI Taxonomy" id="1697556"/>
    <lineage>
        <taxon>Bacteria</taxon>
        <taxon>Pseudomonadati</taxon>
        <taxon>Bacteroidota</taxon>
        <taxon>Cytophagia</taxon>
        <taxon>Cytophagales</taxon>
        <taxon>Cyclobacteriaceae</taxon>
        <taxon>Algoriphagus</taxon>
    </lineage>
</organism>
<accession>A0ABQ6PTR9</accession>
<dbReference type="EMBL" id="BTPD01000011">
    <property type="protein sequence ID" value="GMQ30655.1"/>
    <property type="molecule type" value="Genomic_DNA"/>
</dbReference>
<name>A0ABQ6PTR9_9BACT</name>
<gene>
    <name evidence="1" type="ORF">Aconfl_32980</name>
</gene>
<dbReference type="RefSeq" id="WP_338225365.1">
    <property type="nucleotide sequence ID" value="NZ_BTPD01000011.1"/>
</dbReference>
<evidence type="ECO:0000313" key="2">
    <source>
        <dbReference type="Proteomes" id="UP001338309"/>
    </source>
</evidence>
<dbReference type="Pfam" id="PF09357">
    <property type="entry name" value="RteC"/>
    <property type="match status" value="1"/>
</dbReference>
<sequence length="280" mass="33133">MTIQEYSRQISSKLEHDLSIVTLDAENRLIQVESAFYLVDHALDELKRFLATYEFESEEEEIEFFKNQMSEFLKESVFYSELFMIESSKTPGSSKELKRFYETERAAMRKFLKENQNLYNYLLLKKENQDKVFFLRSAQAPIYKPNLFWHTLDTRYCTVYTLYFARIKGTIALMDYIHEQLRELNGAGDPDWKKSNPLNWTGKKVDLVELIYALKVSGVLNHGRADLTQIAGFFEKFFGVSLSDLYRTFSEITVRKNRTAFVEFLRDRLEYYIEKGEALN</sequence>
<dbReference type="InterPro" id="IPR018534">
    <property type="entry name" value="Tet_reg_excision_RteC"/>
</dbReference>
<evidence type="ECO:0000313" key="1">
    <source>
        <dbReference type="EMBL" id="GMQ30655.1"/>
    </source>
</evidence>
<reference evidence="1 2" key="1">
    <citation type="submission" date="2023-08" db="EMBL/GenBank/DDBJ databases">
        <title>Draft genome sequence of Algoriphagus confluentis.</title>
        <authorList>
            <person name="Takatani N."/>
            <person name="Hosokawa M."/>
            <person name="Sawabe T."/>
        </authorList>
    </citation>
    <scope>NUCLEOTIDE SEQUENCE [LARGE SCALE GENOMIC DNA]</scope>
    <source>
        <strain evidence="1 2">NBRC 111222</strain>
    </source>
</reference>